<comment type="caution">
    <text evidence="1">The sequence shown here is derived from an EMBL/GenBank/DDBJ whole genome shotgun (WGS) entry which is preliminary data.</text>
</comment>
<sequence>MRLANQRLVLANVLKDNQVKMMIMLCKLPKEKFQSFRDIVAMGFATETFEDSIKRIKLYAISNNIKKETSTSTSEQATMMTTAKPGAACHHCRKTGHQPHNCWIKFPEKAPKTESAHLTVVDKYDQLQGITNWGTLPDGTRIKADDIRALVASNIQDESFIAAFG</sequence>
<accession>A0A2N5TNR9</accession>
<proteinExistence type="predicted"/>
<reference evidence="1 2" key="1">
    <citation type="submission" date="2017-11" db="EMBL/GenBank/DDBJ databases">
        <title>De novo assembly and phasing of dikaryotic genomes from two isolates of Puccinia coronata f. sp. avenae, the causal agent of oat crown rust.</title>
        <authorList>
            <person name="Miller M.E."/>
            <person name="Zhang Y."/>
            <person name="Omidvar V."/>
            <person name="Sperschneider J."/>
            <person name="Schwessinger B."/>
            <person name="Raley C."/>
            <person name="Palmer J.M."/>
            <person name="Garnica D."/>
            <person name="Upadhyaya N."/>
            <person name="Rathjen J."/>
            <person name="Taylor J.M."/>
            <person name="Park R.F."/>
            <person name="Dodds P.N."/>
            <person name="Hirsch C.D."/>
            <person name="Kianian S.F."/>
            <person name="Figueroa M."/>
        </authorList>
    </citation>
    <scope>NUCLEOTIDE SEQUENCE [LARGE SCALE GENOMIC DNA]</scope>
    <source>
        <strain evidence="1">12SD80</strain>
    </source>
</reference>
<gene>
    <name evidence="1" type="ORF">PCASD_22019</name>
</gene>
<evidence type="ECO:0000313" key="2">
    <source>
        <dbReference type="Proteomes" id="UP000235392"/>
    </source>
</evidence>
<dbReference type="EMBL" id="PGCI01000423">
    <property type="protein sequence ID" value="PLW27136.1"/>
    <property type="molecule type" value="Genomic_DNA"/>
</dbReference>
<evidence type="ECO:0000313" key="1">
    <source>
        <dbReference type="EMBL" id="PLW27136.1"/>
    </source>
</evidence>
<dbReference type="AlphaFoldDB" id="A0A2N5TNR9"/>
<protein>
    <submittedName>
        <fullName evidence="1">Uncharacterized protein</fullName>
    </submittedName>
</protein>
<organism evidence="1 2">
    <name type="scientific">Puccinia coronata f. sp. avenae</name>
    <dbReference type="NCBI Taxonomy" id="200324"/>
    <lineage>
        <taxon>Eukaryota</taxon>
        <taxon>Fungi</taxon>
        <taxon>Dikarya</taxon>
        <taxon>Basidiomycota</taxon>
        <taxon>Pucciniomycotina</taxon>
        <taxon>Pucciniomycetes</taxon>
        <taxon>Pucciniales</taxon>
        <taxon>Pucciniaceae</taxon>
        <taxon>Puccinia</taxon>
    </lineage>
</organism>
<name>A0A2N5TNR9_9BASI</name>
<dbReference type="Proteomes" id="UP000235392">
    <property type="component" value="Unassembled WGS sequence"/>
</dbReference>